<proteinExistence type="predicted"/>
<evidence type="ECO:0000313" key="2">
    <source>
        <dbReference type="EMBL" id="PVU97788.1"/>
    </source>
</evidence>
<organism evidence="2 3">
    <name type="scientific">Smittium simulii</name>
    <dbReference type="NCBI Taxonomy" id="133385"/>
    <lineage>
        <taxon>Eukaryota</taxon>
        <taxon>Fungi</taxon>
        <taxon>Fungi incertae sedis</taxon>
        <taxon>Zoopagomycota</taxon>
        <taxon>Kickxellomycotina</taxon>
        <taxon>Harpellomycetes</taxon>
        <taxon>Harpellales</taxon>
        <taxon>Legeriomycetaceae</taxon>
        <taxon>Smittium</taxon>
    </lineage>
</organism>
<evidence type="ECO:0000313" key="3">
    <source>
        <dbReference type="Proteomes" id="UP000245383"/>
    </source>
</evidence>
<keyword evidence="3" id="KW-1185">Reference proteome</keyword>
<protein>
    <submittedName>
        <fullName evidence="2">Uncharacterized protein</fullName>
    </submittedName>
</protein>
<gene>
    <name evidence="2" type="ORF">BB561_000312</name>
    <name evidence="1" type="ORF">BB561_000324</name>
</gene>
<dbReference type="Proteomes" id="UP000245383">
    <property type="component" value="Unassembled WGS sequence"/>
</dbReference>
<reference evidence="2 3" key="1">
    <citation type="journal article" date="2018" name="MBio">
        <title>Comparative Genomics Reveals the Core Gene Toolbox for the Fungus-Insect Symbiosis.</title>
        <authorList>
            <person name="Wang Y."/>
            <person name="Stata M."/>
            <person name="Wang W."/>
            <person name="Stajich J.E."/>
            <person name="White M.M."/>
            <person name="Moncalvo J.M."/>
        </authorList>
    </citation>
    <scope>NUCLEOTIDE SEQUENCE [LARGE SCALE GENOMIC DNA]</scope>
    <source>
        <strain evidence="2 3">SWE-8-4</strain>
    </source>
</reference>
<sequence length="50" mass="5881">MVIGIDLTYNFFTDYLSYALINNNGKLKRMLNTLSKQVKGKALNHKKIYW</sequence>
<name>A0A2T9YZM0_9FUNG</name>
<comment type="caution">
    <text evidence="2">The sequence shown here is derived from an EMBL/GenBank/DDBJ whole genome shotgun (WGS) entry which is preliminary data.</text>
</comment>
<dbReference type="EMBL" id="MBFR01000007">
    <property type="protein sequence ID" value="PVU97788.1"/>
    <property type="molecule type" value="Genomic_DNA"/>
</dbReference>
<accession>A0A2T9YZM0</accession>
<evidence type="ECO:0000313" key="1">
    <source>
        <dbReference type="EMBL" id="PVU97777.1"/>
    </source>
</evidence>
<dbReference type="AlphaFoldDB" id="A0A2T9YZM0"/>
<dbReference type="EMBL" id="MBFR01000007">
    <property type="protein sequence ID" value="PVU97777.1"/>
    <property type="molecule type" value="Genomic_DNA"/>
</dbReference>